<evidence type="ECO:0008006" key="4">
    <source>
        <dbReference type="Google" id="ProtNLM"/>
    </source>
</evidence>
<accession>A0A564Y4F2</accession>
<dbReference type="PANTHER" id="PTHR43157:SF31">
    <property type="entry name" value="PHOSPHATIDYLINOSITOL-GLYCAN BIOSYNTHESIS CLASS F PROTEIN"/>
    <property type="match status" value="1"/>
</dbReference>
<keyword evidence="3" id="KW-1185">Reference proteome</keyword>
<gene>
    <name evidence="2" type="ORF">WMSIL1_LOCUS2613</name>
</gene>
<dbReference type="SUPFAM" id="SSF51735">
    <property type="entry name" value="NAD(P)-binding Rossmann-fold domains"/>
    <property type="match status" value="2"/>
</dbReference>
<dbReference type="Proteomes" id="UP000321570">
    <property type="component" value="Unassembled WGS sequence"/>
</dbReference>
<dbReference type="Pfam" id="PF00106">
    <property type="entry name" value="adh_short"/>
    <property type="match status" value="2"/>
</dbReference>
<proteinExistence type="predicted"/>
<evidence type="ECO:0000313" key="2">
    <source>
        <dbReference type="EMBL" id="VUZ41849.1"/>
    </source>
</evidence>
<reference evidence="2 3" key="1">
    <citation type="submission" date="2019-07" db="EMBL/GenBank/DDBJ databases">
        <authorList>
            <person name="Jastrzebski P J."/>
            <person name="Paukszto L."/>
            <person name="Jastrzebski P J."/>
        </authorList>
    </citation>
    <scope>NUCLEOTIDE SEQUENCE [LARGE SCALE GENOMIC DNA]</scope>
    <source>
        <strain evidence="2 3">WMS-il1</strain>
    </source>
</reference>
<feature type="non-terminal residue" evidence="2">
    <location>
        <position position="241"/>
    </location>
</feature>
<organism evidence="2 3">
    <name type="scientific">Hymenolepis diminuta</name>
    <name type="common">Rat tapeworm</name>
    <dbReference type="NCBI Taxonomy" id="6216"/>
    <lineage>
        <taxon>Eukaryota</taxon>
        <taxon>Metazoa</taxon>
        <taxon>Spiralia</taxon>
        <taxon>Lophotrochozoa</taxon>
        <taxon>Platyhelminthes</taxon>
        <taxon>Cestoda</taxon>
        <taxon>Eucestoda</taxon>
        <taxon>Cyclophyllidea</taxon>
        <taxon>Hymenolepididae</taxon>
        <taxon>Hymenolepis</taxon>
    </lineage>
</organism>
<dbReference type="InterPro" id="IPR002347">
    <property type="entry name" value="SDR_fam"/>
</dbReference>
<keyword evidence="1" id="KW-0560">Oxidoreductase</keyword>
<dbReference type="Gene3D" id="3.40.50.720">
    <property type="entry name" value="NAD(P)-binding Rossmann-like Domain"/>
    <property type="match status" value="2"/>
</dbReference>
<dbReference type="InterPro" id="IPR036291">
    <property type="entry name" value="NAD(P)-bd_dom_sf"/>
</dbReference>
<evidence type="ECO:0000313" key="3">
    <source>
        <dbReference type="Proteomes" id="UP000321570"/>
    </source>
</evidence>
<dbReference type="PANTHER" id="PTHR43157">
    <property type="entry name" value="PHOSPHATIDYLINOSITOL-GLYCAN BIOSYNTHESIS CLASS F PROTEIN-RELATED"/>
    <property type="match status" value="1"/>
</dbReference>
<dbReference type="GO" id="GO:0016491">
    <property type="term" value="F:oxidoreductase activity"/>
    <property type="evidence" value="ECO:0007669"/>
    <property type="project" value="UniProtKB-KW"/>
</dbReference>
<dbReference type="AlphaFoldDB" id="A0A564Y4F2"/>
<dbReference type="EMBL" id="CABIJS010000075">
    <property type="protein sequence ID" value="VUZ41849.1"/>
    <property type="molecule type" value="Genomic_DNA"/>
</dbReference>
<protein>
    <recommendedName>
        <fullName evidence="4">SDR family NAD(P)-dependent oxidoreductase</fullName>
    </recommendedName>
</protein>
<name>A0A564Y4F2_HYMDI</name>
<evidence type="ECO:0000256" key="1">
    <source>
        <dbReference type="ARBA" id="ARBA00023002"/>
    </source>
</evidence>
<sequence>MRCSSAGKCYETGRLDGKLVVITGANSGIGRETAAELARRGATVIMACRDIEKAEAAKADIIADYGTGQPTALTKNVVNSEVGKILSAVKSEQLIIEKLDLSSFKELINEKAAKILAGIGGTTFVFYLANRLYFSGGKCYETERLDGKYVIITGANTGIGKETAAELARRGATVIMACRNTEKAEAAKAEIIADYGIGRPTAFTKNILNSKIKKIITPVKSQQLIIEKLDLSSFKSIREFV</sequence>